<organism evidence="7 8">
    <name type="scientific">Dothidotthia symphoricarpi CBS 119687</name>
    <dbReference type="NCBI Taxonomy" id="1392245"/>
    <lineage>
        <taxon>Eukaryota</taxon>
        <taxon>Fungi</taxon>
        <taxon>Dikarya</taxon>
        <taxon>Ascomycota</taxon>
        <taxon>Pezizomycotina</taxon>
        <taxon>Dothideomycetes</taxon>
        <taxon>Pleosporomycetidae</taxon>
        <taxon>Pleosporales</taxon>
        <taxon>Dothidotthiaceae</taxon>
        <taxon>Dothidotthia</taxon>
    </lineage>
</organism>
<dbReference type="AlphaFoldDB" id="A0A6A6AQS5"/>
<keyword evidence="3 7" id="KW-0032">Aminotransferase</keyword>
<dbReference type="Gene3D" id="3.40.640.10">
    <property type="entry name" value="Type I PLP-dependent aspartate aminotransferase-like (Major domain)"/>
    <property type="match status" value="1"/>
</dbReference>
<protein>
    <submittedName>
        <fullName evidence="7">Aminotransferase</fullName>
    </submittedName>
</protein>
<reference evidence="7" key="1">
    <citation type="journal article" date="2020" name="Stud. Mycol.">
        <title>101 Dothideomycetes genomes: a test case for predicting lifestyles and emergence of pathogens.</title>
        <authorList>
            <person name="Haridas S."/>
            <person name="Albert R."/>
            <person name="Binder M."/>
            <person name="Bloem J."/>
            <person name="Labutti K."/>
            <person name="Salamov A."/>
            <person name="Andreopoulos B."/>
            <person name="Baker S."/>
            <person name="Barry K."/>
            <person name="Bills G."/>
            <person name="Bluhm B."/>
            <person name="Cannon C."/>
            <person name="Castanera R."/>
            <person name="Culley D."/>
            <person name="Daum C."/>
            <person name="Ezra D."/>
            <person name="Gonzalez J."/>
            <person name="Henrissat B."/>
            <person name="Kuo A."/>
            <person name="Liang C."/>
            <person name="Lipzen A."/>
            <person name="Lutzoni F."/>
            <person name="Magnuson J."/>
            <person name="Mondo S."/>
            <person name="Nolan M."/>
            <person name="Ohm R."/>
            <person name="Pangilinan J."/>
            <person name="Park H.-J."/>
            <person name="Ramirez L."/>
            <person name="Alfaro M."/>
            <person name="Sun H."/>
            <person name="Tritt A."/>
            <person name="Yoshinaga Y."/>
            <person name="Zwiers L.-H."/>
            <person name="Turgeon B."/>
            <person name="Goodwin S."/>
            <person name="Spatafora J."/>
            <person name="Crous P."/>
            <person name="Grigoriev I."/>
        </authorList>
    </citation>
    <scope>NUCLEOTIDE SEQUENCE</scope>
    <source>
        <strain evidence="7">CBS 119687</strain>
    </source>
</reference>
<sequence>MDTITNSTPILTPLASRLRLSPTLEINELVQEELKKGRKVVHLGFGEATFPLQPNVASAHKQATLSTSYLPVAGLLKLRESIARFQTRRLGFVIDPEQVVVAPGSKPLLFALFDIMEGDVLLPRPSWVSYEPQILHAGKRLFWVETSEENRHAITESSLRLAYEKALESGGNPRIMLVNSPSNPTGQVYTTEVIDVLTTFCKERNITLISDEIYSDIDFAGDVNVSACAGNRLNTQRMVLTSGLSKTYSAGGWRVGYAIFPATAFGRSVRSTILAYASECWSAASAPAQEAAAVAFDTTPEMDLYRTQVRSLHKKCTLALYQALKECGLDVAEPKGAFYLYPSFQPYAKQLKDLGVETSSELSRWLIKECGIAALPGSAFGEDDNGLAGGRYRLRMATSYLYFNSQAERNEQGHDLLSSALTDENTVDLPLLDEAIKAVRDAVARLRT</sequence>
<dbReference type="PROSITE" id="PS00105">
    <property type="entry name" value="AA_TRANSFER_CLASS_1"/>
    <property type="match status" value="1"/>
</dbReference>
<keyword evidence="8" id="KW-1185">Reference proteome</keyword>
<dbReference type="InterPro" id="IPR015422">
    <property type="entry name" value="PyrdxlP-dep_Trfase_small"/>
</dbReference>
<dbReference type="Gene3D" id="3.90.1150.10">
    <property type="entry name" value="Aspartate Aminotransferase, domain 1"/>
    <property type="match status" value="1"/>
</dbReference>
<dbReference type="InterPro" id="IPR050596">
    <property type="entry name" value="AspAT/PAT-like"/>
</dbReference>
<feature type="domain" description="Aminotransferase class I/classII large" evidence="6">
    <location>
        <begin position="39"/>
        <end position="397"/>
    </location>
</feature>
<dbReference type="GO" id="GO:0008483">
    <property type="term" value="F:transaminase activity"/>
    <property type="evidence" value="ECO:0007669"/>
    <property type="project" value="UniProtKB-KW"/>
</dbReference>
<dbReference type="PANTHER" id="PTHR46383:SF1">
    <property type="entry name" value="ASPARTATE AMINOTRANSFERASE"/>
    <property type="match status" value="1"/>
</dbReference>
<dbReference type="PANTHER" id="PTHR46383">
    <property type="entry name" value="ASPARTATE AMINOTRANSFERASE"/>
    <property type="match status" value="1"/>
</dbReference>
<evidence type="ECO:0000313" key="8">
    <source>
        <dbReference type="Proteomes" id="UP000799771"/>
    </source>
</evidence>
<dbReference type="RefSeq" id="XP_033527248.1">
    <property type="nucleotide sequence ID" value="XM_033667523.1"/>
</dbReference>
<dbReference type="GO" id="GO:0030170">
    <property type="term" value="F:pyridoxal phosphate binding"/>
    <property type="evidence" value="ECO:0007669"/>
    <property type="project" value="InterPro"/>
</dbReference>
<comment type="similarity">
    <text evidence="2">Belongs to the class-I pyridoxal-phosphate-dependent aminotransferase family.</text>
</comment>
<dbReference type="OrthoDB" id="7042322at2759"/>
<dbReference type="GO" id="GO:0006520">
    <property type="term" value="P:amino acid metabolic process"/>
    <property type="evidence" value="ECO:0007669"/>
    <property type="project" value="InterPro"/>
</dbReference>
<comment type="cofactor">
    <cofactor evidence="1">
        <name>pyridoxal 5'-phosphate</name>
        <dbReference type="ChEBI" id="CHEBI:597326"/>
    </cofactor>
</comment>
<dbReference type="InterPro" id="IPR015421">
    <property type="entry name" value="PyrdxlP-dep_Trfase_major"/>
</dbReference>
<keyword evidence="5" id="KW-0663">Pyridoxal phosphate</keyword>
<evidence type="ECO:0000256" key="1">
    <source>
        <dbReference type="ARBA" id="ARBA00001933"/>
    </source>
</evidence>
<dbReference type="Pfam" id="PF00155">
    <property type="entry name" value="Aminotran_1_2"/>
    <property type="match status" value="1"/>
</dbReference>
<evidence type="ECO:0000256" key="2">
    <source>
        <dbReference type="ARBA" id="ARBA00007441"/>
    </source>
</evidence>
<gene>
    <name evidence="7" type="ORF">P153DRAFT_364122</name>
</gene>
<dbReference type="InterPro" id="IPR015424">
    <property type="entry name" value="PyrdxlP-dep_Trfase"/>
</dbReference>
<evidence type="ECO:0000256" key="3">
    <source>
        <dbReference type="ARBA" id="ARBA00022576"/>
    </source>
</evidence>
<name>A0A6A6AQS5_9PLEO</name>
<evidence type="ECO:0000256" key="5">
    <source>
        <dbReference type="ARBA" id="ARBA00022898"/>
    </source>
</evidence>
<dbReference type="InterPro" id="IPR004839">
    <property type="entry name" value="Aminotransferase_I/II_large"/>
</dbReference>
<dbReference type="SUPFAM" id="SSF53383">
    <property type="entry name" value="PLP-dependent transferases"/>
    <property type="match status" value="1"/>
</dbReference>
<proteinExistence type="inferred from homology"/>
<dbReference type="CDD" id="cd00609">
    <property type="entry name" value="AAT_like"/>
    <property type="match status" value="1"/>
</dbReference>
<dbReference type="GeneID" id="54407955"/>
<evidence type="ECO:0000313" key="7">
    <source>
        <dbReference type="EMBL" id="KAF2132861.1"/>
    </source>
</evidence>
<evidence type="ECO:0000256" key="4">
    <source>
        <dbReference type="ARBA" id="ARBA00022679"/>
    </source>
</evidence>
<evidence type="ECO:0000259" key="6">
    <source>
        <dbReference type="Pfam" id="PF00155"/>
    </source>
</evidence>
<dbReference type="InterPro" id="IPR004838">
    <property type="entry name" value="NHTrfase_class1_PyrdxlP-BS"/>
</dbReference>
<keyword evidence="4 7" id="KW-0808">Transferase</keyword>
<dbReference type="EMBL" id="ML977500">
    <property type="protein sequence ID" value="KAF2132861.1"/>
    <property type="molecule type" value="Genomic_DNA"/>
</dbReference>
<accession>A0A6A6AQS5</accession>
<dbReference type="Proteomes" id="UP000799771">
    <property type="component" value="Unassembled WGS sequence"/>
</dbReference>